<protein>
    <submittedName>
        <fullName evidence="1">Uncharacterized protein</fullName>
    </submittedName>
</protein>
<organism evidence="1 2">
    <name type="scientific">Acidovorax carolinensis</name>
    <dbReference type="NCBI Taxonomy" id="553814"/>
    <lineage>
        <taxon>Bacteria</taxon>
        <taxon>Pseudomonadati</taxon>
        <taxon>Pseudomonadota</taxon>
        <taxon>Betaproteobacteria</taxon>
        <taxon>Burkholderiales</taxon>
        <taxon>Comamonadaceae</taxon>
        <taxon>Acidovorax</taxon>
    </lineage>
</organism>
<dbReference type="OrthoDB" id="8773450at2"/>
<geneLocation type="plasmid" evidence="1 2">
    <name>pACP4.4</name>
</geneLocation>
<dbReference type="Proteomes" id="UP000194440">
    <property type="component" value="Plasmid pACP4.4"/>
</dbReference>
<accession>A0A240UKM2</accession>
<proteinExistence type="predicted"/>
<sequence length="174" mass="19776">MMSALLRFVGIRPTVAPTFARESLPATQRATRWALQRAPRGPVLMLDIDGVLHPGQSGTLIYLPLLETWLRAHPDVDVVISSNWRETHTLDELRNFFSIELRERVIGCTPVLPDCTRLDEILCVVREYGVTQWAALDDRVQEFPDTRRLVATEYLDGLTGESLHQLTRVMWAAP</sequence>
<dbReference type="KEGG" id="acip:CBP36_21655"/>
<dbReference type="EMBL" id="CP021370">
    <property type="protein sequence ID" value="ART61570.1"/>
    <property type="molecule type" value="Genomic_DNA"/>
</dbReference>
<evidence type="ECO:0000313" key="1">
    <source>
        <dbReference type="EMBL" id="ART61570.1"/>
    </source>
</evidence>
<evidence type="ECO:0000313" key="2">
    <source>
        <dbReference type="Proteomes" id="UP000194440"/>
    </source>
</evidence>
<dbReference type="Pfam" id="PF18143">
    <property type="entry name" value="HAD_SAK_2"/>
    <property type="match status" value="1"/>
</dbReference>
<gene>
    <name evidence="1" type="ORF">CBP36_21655</name>
</gene>
<reference evidence="1" key="1">
    <citation type="submission" date="2017-05" db="EMBL/GenBank/DDBJ databases">
        <title>Polyphasic characterization of four soil-derived phenanthrene-degrading Acidovorax strains and proposal of Acidovorax phenanthrenivorans sp. nov.</title>
        <authorList>
            <person name="Singleton D."/>
            <person name="Lee J."/>
            <person name="Dickey A.N."/>
            <person name="Stroud A."/>
            <person name="Scholl E.H."/>
            <person name="Wright F.A."/>
            <person name="Aitken M.D."/>
        </authorList>
    </citation>
    <scope>NUCLEOTIDE SEQUENCE</scope>
    <source>
        <strain evidence="1">P4</strain>
        <plasmid evidence="1">pACP4.4</plasmid>
    </source>
</reference>
<keyword evidence="2" id="KW-1185">Reference proteome</keyword>
<keyword evidence="1" id="KW-0614">Plasmid</keyword>
<name>A0A240UKM2_9BURK</name>
<dbReference type="AlphaFoldDB" id="A0A240UKM2"/>
<dbReference type="KEGG" id="acis:CBP35_21185"/>